<dbReference type="InterPro" id="IPR017853">
    <property type="entry name" value="GH"/>
</dbReference>
<proteinExistence type="inferred from homology"/>
<evidence type="ECO:0000256" key="4">
    <source>
        <dbReference type="ARBA" id="ARBA00058905"/>
    </source>
</evidence>
<comment type="similarity">
    <text evidence="1 6">Belongs to the glycosyl hydrolase 3 family.</text>
</comment>
<gene>
    <name evidence="9" type="ORF">FHX37_3688</name>
</gene>
<dbReference type="EMBL" id="VFQC01000002">
    <property type="protein sequence ID" value="TQN28351.1"/>
    <property type="molecule type" value="Genomic_DNA"/>
</dbReference>
<dbReference type="AlphaFoldDB" id="A0A543N948"/>
<evidence type="ECO:0000256" key="2">
    <source>
        <dbReference type="ARBA" id="ARBA00022801"/>
    </source>
</evidence>
<evidence type="ECO:0000259" key="8">
    <source>
        <dbReference type="SMART" id="SM01217"/>
    </source>
</evidence>
<organism evidence="9 10">
    <name type="scientific">Haloactinospora alba</name>
    <dbReference type="NCBI Taxonomy" id="405555"/>
    <lineage>
        <taxon>Bacteria</taxon>
        <taxon>Bacillati</taxon>
        <taxon>Actinomycetota</taxon>
        <taxon>Actinomycetes</taxon>
        <taxon>Streptosporangiales</taxon>
        <taxon>Nocardiopsidaceae</taxon>
        <taxon>Haloactinospora</taxon>
    </lineage>
</organism>
<dbReference type="GO" id="GO:0008422">
    <property type="term" value="F:beta-glucosidase activity"/>
    <property type="evidence" value="ECO:0007669"/>
    <property type="project" value="UniProtKB-ARBA"/>
</dbReference>
<dbReference type="Proteomes" id="UP000317422">
    <property type="component" value="Unassembled WGS sequence"/>
</dbReference>
<dbReference type="InterPro" id="IPR036962">
    <property type="entry name" value="Glyco_hydro_3_N_sf"/>
</dbReference>
<keyword evidence="6" id="KW-0326">Glycosidase</keyword>
<dbReference type="SUPFAM" id="SSF52279">
    <property type="entry name" value="Beta-D-glucan exohydrolase, C-terminal domain"/>
    <property type="match status" value="1"/>
</dbReference>
<evidence type="ECO:0000256" key="3">
    <source>
        <dbReference type="ARBA" id="ARBA00023277"/>
    </source>
</evidence>
<dbReference type="Pfam" id="PF14310">
    <property type="entry name" value="Fn3-like"/>
    <property type="match status" value="1"/>
</dbReference>
<dbReference type="InterPro" id="IPR019800">
    <property type="entry name" value="Glyco_hydro_3_AS"/>
</dbReference>
<feature type="region of interest" description="Disordered" evidence="7">
    <location>
        <begin position="34"/>
        <end position="60"/>
    </location>
</feature>
<dbReference type="Gene3D" id="3.40.50.1700">
    <property type="entry name" value="Glycoside hydrolase family 3 C-terminal domain"/>
    <property type="match status" value="1"/>
</dbReference>
<evidence type="ECO:0000313" key="9">
    <source>
        <dbReference type="EMBL" id="TQN28351.1"/>
    </source>
</evidence>
<dbReference type="Gene3D" id="3.20.20.300">
    <property type="entry name" value="Glycoside hydrolase, family 3, N-terminal domain"/>
    <property type="match status" value="1"/>
</dbReference>
<comment type="caution">
    <text evidence="9">The sequence shown here is derived from an EMBL/GenBank/DDBJ whole genome shotgun (WGS) entry which is preliminary data.</text>
</comment>
<name>A0A543N948_9ACTN</name>
<feature type="region of interest" description="Disordered" evidence="7">
    <location>
        <begin position="1"/>
        <end position="20"/>
    </location>
</feature>
<dbReference type="InterPro" id="IPR002772">
    <property type="entry name" value="Glyco_hydro_3_C"/>
</dbReference>
<reference evidence="9 10" key="1">
    <citation type="submission" date="2019-06" db="EMBL/GenBank/DDBJ databases">
        <title>Sequencing the genomes of 1000 actinobacteria strains.</title>
        <authorList>
            <person name="Klenk H.-P."/>
        </authorList>
    </citation>
    <scope>NUCLEOTIDE SEQUENCE [LARGE SCALE GENOMIC DNA]</scope>
    <source>
        <strain evidence="9 10">DSM 45015</strain>
    </source>
</reference>
<dbReference type="SUPFAM" id="SSF51445">
    <property type="entry name" value="(Trans)glycosidases"/>
    <property type="match status" value="1"/>
</dbReference>
<protein>
    <recommendedName>
        <fullName evidence="5">Exo-alpha-(1-&gt;6)-L-arabinopyranosidase</fullName>
    </recommendedName>
</protein>
<sequence length="789" mass="82910">MPEHTPRRVPSPSGEEEERVEALLTAMTLEEKLAQLTSYWPRPEQEPGQESGGGSGAEGEVAPMEHAFQRGHRDYGDAAADGLGHLTRVFGSAPVAPQEGRAHLAGLQKPLTDDTRLGIPAIAHEECLTGVTTYGATVYPAPLSWAASFSPELVHRMAAAIARDMRTLGVQQGLAPLMDVARDPRWGRVEETMGEDPYLVGTVGTAYVQGLEENGVVATLKHFAGYSASRAGRNHAPVPMGPREFADVLLPPFEMAVREGGARSVMNSYSDIDGLPVAADEGLLTGVLRDQWGFSGTVVSDYWSIPFLDLTHRVSAGRAASGELALRAGIDVELPEGDAYPRLAEAVASGALPIRTVDRAVRRVLRQKAELGLLDPGWTAAPEEPGAGEEIDLDPPANRALAREVAEASVVLLDNRRLLPLSPAATGRIAVVGPCGGDPRTFLGCYSFPNHVLSRYGDHSTGVRVDSLAEALRAEFPGAAVEQTDGVPVLEEDRSGIPAAVAAAARAEVCVVAVGDLAGLFGRGTSGEGCDAADLALPGVQGELVDAVLAVGTPVVLVCVSGRPYALGAFADRCEALVQAFLPGEEGGAAITGVLSGRVNPGGRLPIGVPHHPGGQPTPYLVPPLGRASGGISNLDPSPLYPFGHGLSYTSFDYTDLRLSAGSIPADEELEAAVTVRNTGSRDGADVVQLYLSDETAQVTRPDRELVGYVRAEIPAGGACRVRFRLHADRTSFTGRGGRRVVEPGAFTLAVGRSSEDIRLSDRFTVTGTLRTVETRRAMLTPAAVSPAE</sequence>
<evidence type="ECO:0000313" key="10">
    <source>
        <dbReference type="Proteomes" id="UP000317422"/>
    </source>
</evidence>
<dbReference type="PROSITE" id="PS00775">
    <property type="entry name" value="GLYCOSYL_HYDROL_F3"/>
    <property type="match status" value="1"/>
</dbReference>
<dbReference type="FunFam" id="2.60.40.10:FF:000495">
    <property type="entry name" value="Periplasmic beta-glucosidase"/>
    <property type="match status" value="1"/>
</dbReference>
<evidence type="ECO:0000256" key="6">
    <source>
        <dbReference type="RuleBase" id="RU361161"/>
    </source>
</evidence>
<comment type="function">
    <text evidence="4">Catalyzes the hydrolysis of a non-reducing terminal alpha-L-arabinopyranosidic linkage in ginsenoside Rb2 (alpha-L-arabinopyranosyl-(1-&gt;6)-alpha-D-glucopyranosyl) to release alpha-D-glucopyranosyl (Rd). It is not able to hydrolyze alpha-L-arabinofuranosyl-(1-&gt;6)-alpha-D-glucopyranosyl (Rc).</text>
</comment>
<dbReference type="InterPro" id="IPR026891">
    <property type="entry name" value="Fn3-like"/>
</dbReference>
<dbReference type="PANTHER" id="PTHR42715:SF10">
    <property type="entry name" value="BETA-GLUCOSIDASE"/>
    <property type="match status" value="1"/>
</dbReference>
<keyword evidence="10" id="KW-1185">Reference proteome</keyword>
<dbReference type="InterPro" id="IPR050288">
    <property type="entry name" value="Cellulose_deg_GH3"/>
</dbReference>
<dbReference type="InterPro" id="IPR013783">
    <property type="entry name" value="Ig-like_fold"/>
</dbReference>
<evidence type="ECO:0000256" key="5">
    <source>
        <dbReference type="ARBA" id="ARBA00074219"/>
    </source>
</evidence>
<dbReference type="InterPro" id="IPR036881">
    <property type="entry name" value="Glyco_hydro_3_C_sf"/>
</dbReference>
<keyword evidence="2 6" id="KW-0378">Hydrolase</keyword>
<dbReference type="Gene3D" id="2.60.40.10">
    <property type="entry name" value="Immunoglobulins"/>
    <property type="match status" value="1"/>
</dbReference>
<evidence type="ECO:0000256" key="7">
    <source>
        <dbReference type="SAM" id="MobiDB-lite"/>
    </source>
</evidence>
<feature type="domain" description="Fibronectin type III-like" evidence="8">
    <location>
        <begin position="686"/>
        <end position="755"/>
    </location>
</feature>
<dbReference type="OrthoDB" id="3187421at2"/>
<dbReference type="SMART" id="SM01217">
    <property type="entry name" value="Fn3_like"/>
    <property type="match status" value="1"/>
</dbReference>
<accession>A0A543N948</accession>
<keyword evidence="3" id="KW-0119">Carbohydrate metabolism</keyword>
<dbReference type="InterPro" id="IPR001764">
    <property type="entry name" value="Glyco_hydro_3_N"/>
</dbReference>
<evidence type="ECO:0000256" key="1">
    <source>
        <dbReference type="ARBA" id="ARBA00005336"/>
    </source>
</evidence>
<dbReference type="PANTHER" id="PTHR42715">
    <property type="entry name" value="BETA-GLUCOSIDASE"/>
    <property type="match status" value="1"/>
</dbReference>
<dbReference type="RefSeq" id="WP_141925417.1">
    <property type="nucleotide sequence ID" value="NZ_VFQC01000002.1"/>
</dbReference>
<dbReference type="GO" id="GO:0005975">
    <property type="term" value="P:carbohydrate metabolic process"/>
    <property type="evidence" value="ECO:0007669"/>
    <property type="project" value="InterPro"/>
</dbReference>
<dbReference type="Pfam" id="PF01915">
    <property type="entry name" value="Glyco_hydro_3_C"/>
    <property type="match status" value="1"/>
</dbReference>
<dbReference type="Pfam" id="PF00933">
    <property type="entry name" value="Glyco_hydro_3"/>
    <property type="match status" value="1"/>
</dbReference>
<dbReference type="PRINTS" id="PR00133">
    <property type="entry name" value="GLHYDRLASE3"/>
</dbReference>